<comment type="caution">
    <text evidence="7">The sequence shown here is derived from an EMBL/GenBank/DDBJ whole genome shotgun (WGS) entry which is preliminary data.</text>
</comment>
<dbReference type="InterPro" id="IPR051601">
    <property type="entry name" value="Serine_prot/Carboxylest_S33"/>
</dbReference>
<dbReference type="Gene3D" id="3.40.50.1820">
    <property type="entry name" value="alpha/beta hydrolase"/>
    <property type="match status" value="1"/>
</dbReference>
<dbReference type="Pfam" id="PF00561">
    <property type="entry name" value="Abhydrolase_1"/>
    <property type="match status" value="1"/>
</dbReference>
<dbReference type="InterPro" id="IPR000073">
    <property type="entry name" value="AB_hydrolase_1"/>
</dbReference>
<keyword evidence="3 7" id="KW-0378">Hydrolase</keyword>
<dbReference type="Proteomes" id="UP000634780">
    <property type="component" value="Unassembled WGS sequence"/>
</dbReference>
<proteinExistence type="inferred from homology"/>
<dbReference type="GO" id="GO:0016787">
    <property type="term" value="F:hydrolase activity"/>
    <property type="evidence" value="ECO:0007669"/>
    <property type="project" value="UniProtKB-KW"/>
</dbReference>
<evidence type="ECO:0000256" key="3">
    <source>
        <dbReference type="ARBA" id="ARBA00022801"/>
    </source>
</evidence>
<dbReference type="InterPro" id="IPR013595">
    <property type="entry name" value="Pept_S33_TAP-like_C"/>
</dbReference>
<evidence type="ECO:0000259" key="6">
    <source>
        <dbReference type="Pfam" id="PF08386"/>
    </source>
</evidence>
<evidence type="ECO:0000313" key="8">
    <source>
        <dbReference type="Proteomes" id="UP000634780"/>
    </source>
</evidence>
<feature type="domain" description="AB hydrolase-1" evidence="5">
    <location>
        <begin position="79"/>
        <end position="243"/>
    </location>
</feature>
<dbReference type="SUPFAM" id="SSF53474">
    <property type="entry name" value="alpha/beta-Hydrolases"/>
    <property type="match status" value="1"/>
</dbReference>
<feature type="compositionally biased region" description="Low complexity" evidence="4">
    <location>
        <begin position="357"/>
        <end position="367"/>
    </location>
</feature>
<keyword evidence="2" id="KW-0732">Signal</keyword>
<feature type="domain" description="Peptidase S33 tripeptidyl aminopeptidase-like C-terminal" evidence="6">
    <location>
        <begin position="405"/>
        <end position="502"/>
    </location>
</feature>
<protein>
    <submittedName>
        <fullName evidence="7">Alpha/beta fold hydrolase</fullName>
    </submittedName>
</protein>
<dbReference type="EMBL" id="JAEKOZ010000001">
    <property type="protein sequence ID" value="MBJ3805639.1"/>
    <property type="molecule type" value="Genomic_DNA"/>
</dbReference>
<gene>
    <name evidence="7" type="ORF">JGB26_00615</name>
</gene>
<organism evidence="7 8">
    <name type="scientific">Streptomyces flavofungini</name>
    <dbReference type="NCBI Taxonomy" id="68200"/>
    <lineage>
        <taxon>Bacteria</taxon>
        <taxon>Bacillati</taxon>
        <taxon>Actinomycetota</taxon>
        <taxon>Actinomycetes</taxon>
        <taxon>Kitasatosporales</taxon>
        <taxon>Streptomycetaceae</taxon>
        <taxon>Streptomyces</taxon>
    </lineage>
</organism>
<name>A0ABS0WXS4_9ACTN</name>
<reference evidence="7 8" key="1">
    <citation type="submission" date="2020-12" db="EMBL/GenBank/DDBJ databases">
        <title>Streptomyces typhae sp. nov., a novel endophytic actinomycete isolated from the root of cattail pollen (Typha angustifolia L.).</title>
        <authorList>
            <person name="Peng C."/>
            <person name="Liu C."/>
        </authorList>
    </citation>
    <scope>NUCLEOTIDE SEQUENCE [LARGE SCALE GENOMIC DNA]</scope>
    <source>
        <strain evidence="7 8">JCM 4753</strain>
    </source>
</reference>
<evidence type="ECO:0000256" key="1">
    <source>
        <dbReference type="ARBA" id="ARBA00010088"/>
    </source>
</evidence>
<evidence type="ECO:0000313" key="7">
    <source>
        <dbReference type="EMBL" id="MBJ3805639.1"/>
    </source>
</evidence>
<evidence type="ECO:0000256" key="2">
    <source>
        <dbReference type="ARBA" id="ARBA00022729"/>
    </source>
</evidence>
<evidence type="ECO:0000256" key="4">
    <source>
        <dbReference type="SAM" id="MobiDB-lite"/>
    </source>
</evidence>
<dbReference type="InterPro" id="IPR029058">
    <property type="entry name" value="AB_hydrolase_fold"/>
</dbReference>
<accession>A0ABS0WXS4</accession>
<dbReference type="PANTHER" id="PTHR43248:SF29">
    <property type="entry name" value="TRIPEPTIDYL AMINOPEPTIDASE"/>
    <property type="match status" value="1"/>
</dbReference>
<comment type="similarity">
    <text evidence="1">Belongs to the peptidase S33 family.</text>
</comment>
<keyword evidence="8" id="KW-1185">Reference proteome</keyword>
<dbReference type="Pfam" id="PF08386">
    <property type="entry name" value="Abhydrolase_4"/>
    <property type="match status" value="1"/>
</dbReference>
<evidence type="ECO:0000259" key="5">
    <source>
        <dbReference type="Pfam" id="PF00561"/>
    </source>
</evidence>
<feature type="region of interest" description="Disordered" evidence="4">
    <location>
        <begin position="320"/>
        <end position="371"/>
    </location>
</feature>
<dbReference type="PANTHER" id="PTHR43248">
    <property type="entry name" value="2-SUCCINYL-6-HYDROXY-2,4-CYCLOHEXADIENE-1-CARBOXYLATE SYNTHASE"/>
    <property type="match status" value="1"/>
</dbReference>
<sequence length="506" mass="54799">MTPAPATAIATSDISVARNSLGPYTQQQPDWQRCDARSPAAFQCATLEVPLDYGDPGGRKVEIAISRLRASSAKERRGVLLLNPGGPGGPGLNMPVDVGADLPAKVKRQYDLIGFDPRGVGRSSPVGCGLTADERITDRPYRAGTFAKDVRWARTVAAKCRAKGGDTLRHLTTRNTARDMDVIRAVLGEKKISYLGYSYGTYLGAVYTQLFPRRADRFVLDSAADPARYGRGTFQGMAAGTELAFTRWSRWAARRHTTYALGSTPAEVRRTFWHLVARADRKPIDSDEGPLTGDGVRAQRATFFRVRAAASWVAGLKTAAEGREPVPSGTPGQAVPQQTGPQRAGPRQTGPQQTGSQQAVPQQAVPPDNADASSWAVLCADTSRTWPRDPGQYRRDAIRDKARYPLYGDFASTIKPCAFWKPGSEPPTKVHNKVRSLIVHNEWDPQTPLASGQAMHRALRGSRMITVAGGEGHGVYPFGSCADKSATRYLTTGRLPAKDLTCRKAG</sequence>